<evidence type="ECO:0000256" key="1">
    <source>
        <dbReference type="SAM" id="Phobius"/>
    </source>
</evidence>
<proteinExistence type="predicted"/>
<gene>
    <name evidence="2" type="ORF">METZ01_LOCUS471886</name>
</gene>
<feature type="non-terminal residue" evidence="2">
    <location>
        <position position="84"/>
    </location>
</feature>
<sequence length="84" mass="9297">MSGESITTKASQDIGHEVGENNIQFLGLDIHNRVFVISAVLGVAVVIGTLMFQAQAAVFFADIRNWITVKFDWFFAISADFFLV</sequence>
<accession>A0A383BGI0</accession>
<name>A0A383BGI0_9ZZZZ</name>
<dbReference type="EMBL" id="UINC01200239">
    <property type="protein sequence ID" value="SVE19032.1"/>
    <property type="molecule type" value="Genomic_DNA"/>
</dbReference>
<protein>
    <submittedName>
        <fullName evidence="2">Uncharacterized protein</fullName>
    </submittedName>
</protein>
<evidence type="ECO:0000313" key="2">
    <source>
        <dbReference type="EMBL" id="SVE19032.1"/>
    </source>
</evidence>
<keyword evidence="1" id="KW-0812">Transmembrane</keyword>
<dbReference type="AlphaFoldDB" id="A0A383BGI0"/>
<organism evidence="2">
    <name type="scientific">marine metagenome</name>
    <dbReference type="NCBI Taxonomy" id="408172"/>
    <lineage>
        <taxon>unclassified sequences</taxon>
        <taxon>metagenomes</taxon>
        <taxon>ecological metagenomes</taxon>
    </lineage>
</organism>
<feature type="transmembrane region" description="Helical" evidence="1">
    <location>
        <begin position="34"/>
        <end position="61"/>
    </location>
</feature>
<keyword evidence="1" id="KW-1133">Transmembrane helix</keyword>
<keyword evidence="1" id="KW-0472">Membrane</keyword>
<reference evidence="2" key="1">
    <citation type="submission" date="2018-05" db="EMBL/GenBank/DDBJ databases">
        <authorList>
            <person name="Lanie J.A."/>
            <person name="Ng W.-L."/>
            <person name="Kazmierczak K.M."/>
            <person name="Andrzejewski T.M."/>
            <person name="Davidsen T.M."/>
            <person name="Wayne K.J."/>
            <person name="Tettelin H."/>
            <person name="Glass J.I."/>
            <person name="Rusch D."/>
            <person name="Podicherti R."/>
            <person name="Tsui H.-C.T."/>
            <person name="Winkler M.E."/>
        </authorList>
    </citation>
    <scope>NUCLEOTIDE SEQUENCE</scope>
</reference>